<gene>
    <name evidence="2" type="ORF">I215_03950</name>
</gene>
<protein>
    <submittedName>
        <fullName evidence="2">Uncharacterized protein</fullName>
    </submittedName>
</protein>
<feature type="transmembrane region" description="Helical" evidence="1">
    <location>
        <begin position="40"/>
        <end position="61"/>
    </location>
</feature>
<keyword evidence="1" id="KW-0812">Transmembrane</keyword>
<proteinExistence type="predicted"/>
<accession>K2QMG7</accession>
<keyword evidence="1" id="KW-0472">Membrane</keyword>
<comment type="caution">
    <text evidence="2">The sequence shown here is derived from an EMBL/GenBank/DDBJ whole genome shotgun (WGS) entry which is preliminary data.</text>
</comment>
<organism evidence="2 3">
    <name type="scientific">Galbibacter marinus</name>
    <dbReference type="NCBI Taxonomy" id="555500"/>
    <lineage>
        <taxon>Bacteria</taxon>
        <taxon>Pseudomonadati</taxon>
        <taxon>Bacteroidota</taxon>
        <taxon>Flavobacteriia</taxon>
        <taxon>Flavobacteriales</taxon>
        <taxon>Flavobacteriaceae</taxon>
        <taxon>Galbibacter</taxon>
    </lineage>
</organism>
<sequence length="63" mass="7383">MDMDSQNLQSILETSMDFWKIVLPSSLLLRKKAKSSTIKIFVTFLNVFLKSVQLFSFWLIILQ</sequence>
<name>K2QMG7_9FLAO</name>
<keyword evidence="3" id="KW-1185">Reference proteome</keyword>
<keyword evidence="1" id="KW-1133">Transmembrane helix</keyword>
<dbReference type="EMBL" id="AMSG01000003">
    <property type="protein sequence ID" value="EKF56067.1"/>
    <property type="molecule type" value="Genomic_DNA"/>
</dbReference>
<dbReference type="AlphaFoldDB" id="K2QMG7"/>
<evidence type="ECO:0000256" key="1">
    <source>
        <dbReference type="SAM" id="Phobius"/>
    </source>
</evidence>
<reference evidence="2 3" key="1">
    <citation type="journal article" date="2012" name="J. Bacteriol.">
        <title>Genome Sequence of Galbibacter marinum Type Strain ck-I2-15.</title>
        <authorList>
            <person name="Lai Q."/>
            <person name="Li C."/>
            <person name="Shao Z."/>
        </authorList>
    </citation>
    <scope>NUCLEOTIDE SEQUENCE [LARGE SCALE GENOMIC DNA]</scope>
    <source>
        <strain evidence="3">ck-I2-15</strain>
    </source>
</reference>
<dbReference type="Proteomes" id="UP000007364">
    <property type="component" value="Unassembled WGS sequence"/>
</dbReference>
<evidence type="ECO:0000313" key="3">
    <source>
        <dbReference type="Proteomes" id="UP000007364"/>
    </source>
</evidence>
<evidence type="ECO:0000313" key="2">
    <source>
        <dbReference type="EMBL" id="EKF56067.1"/>
    </source>
</evidence>